<name>A0ABD1LQF1_9FABA</name>
<organism evidence="2 3">
    <name type="scientific">Flemingia macrophylla</name>
    <dbReference type="NCBI Taxonomy" id="520843"/>
    <lineage>
        <taxon>Eukaryota</taxon>
        <taxon>Viridiplantae</taxon>
        <taxon>Streptophyta</taxon>
        <taxon>Embryophyta</taxon>
        <taxon>Tracheophyta</taxon>
        <taxon>Spermatophyta</taxon>
        <taxon>Magnoliopsida</taxon>
        <taxon>eudicotyledons</taxon>
        <taxon>Gunneridae</taxon>
        <taxon>Pentapetalae</taxon>
        <taxon>rosids</taxon>
        <taxon>fabids</taxon>
        <taxon>Fabales</taxon>
        <taxon>Fabaceae</taxon>
        <taxon>Papilionoideae</taxon>
        <taxon>50 kb inversion clade</taxon>
        <taxon>NPAAA clade</taxon>
        <taxon>indigoferoid/millettioid clade</taxon>
        <taxon>Phaseoleae</taxon>
        <taxon>Flemingia</taxon>
    </lineage>
</organism>
<dbReference type="PANTHER" id="PTHR32108:SF9">
    <property type="entry name" value="REVERSE TRANSCRIPTASE RNASE H-LIKE DOMAIN-CONTAINING PROTEIN"/>
    <property type="match status" value="1"/>
</dbReference>
<evidence type="ECO:0000256" key="1">
    <source>
        <dbReference type="SAM" id="MobiDB-lite"/>
    </source>
</evidence>
<dbReference type="AlphaFoldDB" id="A0ABD1LQF1"/>
<dbReference type="PANTHER" id="PTHR32108">
    <property type="entry name" value="DNA-DIRECTED RNA POLYMERASE SUBUNIT ALPHA"/>
    <property type="match status" value="1"/>
</dbReference>
<accession>A0ABD1LQF1</accession>
<proteinExistence type="predicted"/>
<evidence type="ECO:0000313" key="3">
    <source>
        <dbReference type="Proteomes" id="UP001603857"/>
    </source>
</evidence>
<reference evidence="2 3" key="1">
    <citation type="submission" date="2024-08" db="EMBL/GenBank/DDBJ databases">
        <title>Insights into the chromosomal genome structure of Flemingia macrophylla.</title>
        <authorList>
            <person name="Ding Y."/>
            <person name="Zhao Y."/>
            <person name="Bi W."/>
            <person name="Wu M."/>
            <person name="Zhao G."/>
            <person name="Gong Y."/>
            <person name="Li W."/>
            <person name="Zhang P."/>
        </authorList>
    </citation>
    <scope>NUCLEOTIDE SEQUENCE [LARGE SCALE GENOMIC DNA]</scope>
    <source>
        <strain evidence="2">DYQJB</strain>
        <tissue evidence="2">Leaf</tissue>
    </source>
</reference>
<dbReference type="Proteomes" id="UP001603857">
    <property type="component" value="Unassembled WGS sequence"/>
</dbReference>
<keyword evidence="3" id="KW-1185">Reference proteome</keyword>
<feature type="region of interest" description="Disordered" evidence="1">
    <location>
        <begin position="38"/>
        <end position="82"/>
    </location>
</feature>
<evidence type="ECO:0000313" key="2">
    <source>
        <dbReference type="EMBL" id="KAL2325739.1"/>
    </source>
</evidence>
<gene>
    <name evidence="2" type="ORF">Fmac_024797</name>
</gene>
<protein>
    <submittedName>
        <fullName evidence="2">Uncharacterized protein</fullName>
    </submittedName>
</protein>
<comment type="caution">
    <text evidence="2">The sequence shown here is derived from an EMBL/GenBank/DDBJ whole genome shotgun (WGS) entry which is preliminary data.</text>
</comment>
<sequence>MMSSVSSVDTRKIWRYRYDDFSVICFRKDVVLIGFGMSEHKTKPPHNAGESTPPKKIKDKTPEKVPGTKRKAKEKEEESKEEAEELLNFIRQSEYSIIDQLNRTPAKITLLSLIMSSEPHRKALLKVLNEAYVPHSTSQDKFEGMLSQTNQCLNEISKF</sequence>
<dbReference type="EMBL" id="JBGMDY010000008">
    <property type="protein sequence ID" value="KAL2325739.1"/>
    <property type="molecule type" value="Genomic_DNA"/>
</dbReference>